<dbReference type="SUPFAM" id="SSF82153">
    <property type="entry name" value="FAS1 domain"/>
    <property type="match status" value="4"/>
</dbReference>
<dbReference type="Pfam" id="PF02469">
    <property type="entry name" value="Fasciclin"/>
    <property type="match status" value="4"/>
</dbReference>
<accession>A0AAV2I4H2</accession>
<dbReference type="EMBL" id="CAXITT010000345">
    <property type="protein sequence ID" value="CAL1539608.1"/>
    <property type="molecule type" value="Genomic_DNA"/>
</dbReference>
<protein>
    <recommendedName>
        <fullName evidence="2">FAS1 domain-containing protein</fullName>
    </recommendedName>
</protein>
<dbReference type="Proteomes" id="UP001497497">
    <property type="component" value="Unassembled WGS sequence"/>
</dbReference>
<gene>
    <name evidence="3" type="ORF">GSLYS_00013341001</name>
</gene>
<feature type="domain" description="FAS1" evidence="2">
    <location>
        <begin position="627"/>
        <end position="763"/>
    </location>
</feature>
<organism evidence="3 4">
    <name type="scientific">Lymnaea stagnalis</name>
    <name type="common">Great pond snail</name>
    <name type="synonym">Helix stagnalis</name>
    <dbReference type="NCBI Taxonomy" id="6523"/>
    <lineage>
        <taxon>Eukaryota</taxon>
        <taxon>Metazoa</taxon>
        <taxon>Spiralia</taxon>
        <taxon>Lophotrochozoa</taxon>
        <taxon>Mollusca</taxon>
        <taxon>Gastropoda</taxon>
        <taxon>Heterobranchia</taxon>
        <taxon>Euthyneura</taxon>
        <taxon>Panpulmonata</taxon>
        <taxon>Hygrophila</taxon>
        <taxon>Lymnaeoidea</taxon>
        <taxon>Lymnaeidae</taxon>
        <taxon>Lymnaea</taxon>
    </lineage>
</organism>
<sequence>MVLRTCAAINDPPLMAKLTAVLAAALLILLVLTETESRRRGKSWREKGGVRGKHREAQRDGRSKQRDRTVETRKSSDRLRNPFHGLLTSFHDVDPFSYFNFRWNVESREDPWWEGPNVCENENKEIVNNTDAVNDIQRHYSTSFQSCDESETAYKCKMVQQDQHGRKELTVVYECCYGYSRGKGDFGCPNKVTVVNLLEKAEELGLTDFVKAVKTLKLTKELENGNFTIFVPENGAFSLDSDLIDAGTGLILKDAPAVIAVSEPSIERALKSLQNAILSHMITGAVRSSSMEDEKILQTGNPEGGTIRINYFTRPDKLMTANCAPVTTRDHIAYNGVIHTVSKVLKPITETLLELVKSRPELSTLKTILASANYVTKLDKDGQFTLLAPTNNAFERMNSKLRERLLAGDKTCLEKVLQNHLLPNVICSSAIQGNARTPNVLNSYLNVTRNEDNKVFIAGSQVIVADVMGTNGVLHIIDDVLVPDEALGFLDILEKEGFTELLRMIEKAGLTKSLESTTNVTIFAPTNEAFQELPVAVKTKLNEDPELLKKILTFHVSPGVKECRNLHDDELLSTLAKTDIRINNWSIFPYHHHGVVKTAQCVPIVQMNIDACNGRINVIESVMIPPKGNVLDVLALDKKFSTLVSLIKKSGLADSLQEAYLITVFAPNNEAFEKMDQDVLSSFGKDPEKLKTLLKRHLFADNLCCSGIFRGRWFGHSQVKTVSDDYLRLSRTHDDIPKVGHAHVVKCDQTATNGNVLEIDRVLLHEPHQHRWRYNPFAEWDRF</sequence>
<comment type="caution">
    <text evidence="3">The sequence shown here is derived from an EMBL/GenBank/DDBJ whole genome shotgun (WGS) entry which is preliminary data.</text>
</comment>
<dbReference type="GO" id="GO:0005615">
    <property type="term" value="C:extracellular space"/>
    <property type="evidence" value="ECO:0007669"/>
    <property type="project" value="TreeGrafter"/>
</dbReference>
<evidence type="ECO:0000256" key="1">
    <source>
        <dbReference type="SAM" id="MobiDB-lite"/>
    </source>
</evidence>
<dbReference type="GO" id="GO:0007155">
    <property type="term" value="P:cell adhesion"/>
    <property type="evidence" value="ECO:0007669"/>
    <property type="project" value="TreeGrafter"/>
</dbReference>
<name>A0AAV2I4H2_LYMST</name>
<evidence type="ECO:0000259" key="2">
    <source>
        <dbReference type="PROSITE" id="PS50213"/>
    </source>
</evidence>
<feature type="region of interest" description="Disordered" evidence="1">
    <location>
        <begin position="41"/>
        <end position="76"/>
    </location>
</feature>
<dbReference type="FunFam" id="2.30.180.10:FF:000032">
    <property type="entry name" value="Fasciclin domain-containing protein, putative"/>
    <property type="match status" value="3"/>
</dbReference>
<feature type="domain" description="FAS1" evidence="2">
    <location>
        <begin position="485"/>
        <end position="623"/>
    </location>
</feature>
<dbReference type="PANTHER" id="PTHR10900:SF77">
    <property type="entry name" value="FI19380P1"/>
    <property type="match status" value="1"/>
</dbReference>
<proteinExistence type="predicted"/>
<dbReference type="GO" id="GO:0050839">
    <property type="term" value="F:cell adhesion molecule binding"/>
    <property type="evidence" value="ECO:0007669"/>
    <property type="project" value="TreeGrafter"/>
</dbReference>
<dbReference type="Gene3D" id="2.30.180.10">
    <property type="entry name" value="FAS1 domain"/>
    <property type="match status" value="4"/>
</dbReference>
<dbReference type="InterPro" id="IPR036378">
    <property type="entry name" value="FAS1_dom_sf"/>
</dbReference>
<dbReference type="GO" id="GO:0030198">
    <property type="term" value="P:extracellular matrix organization"/>
    <property type="evidence" value="ECO:0007669"/>
    <property type="project" value="TreeGrafter"/>
</dbReference>
<keyword evidence="4" id="KW-1185">Reference proteome</keyword>
<reference evidence="3 4" key="1">
    <citation type="submission" date="2024-04" db="EMBL/GenBank/DDBJ databases">
        <authorList>
            <consortium name="Genoscope - CEA"/>
            <person name="William W."/>
        </authorList>
    </citation>
    <scope>NUCLEOTIDE SEQUENCE [LARGE SCALE GENOMIC DNA]</scope>
</reference>
<dbReference type="PANTHER" id="PTHR10900">
    <property type="entry name" value="PERIOSTIN-RELATED"/>
    <property type="match status" value="1"/>
</dbReference>
<feature type="domain" description="FAS1" evidence="2">
    <location>
        <begin position="193"/>
        <end position="345"/>
    </location>
</feature>
<dbReference type="GO" id="GO:0031012">
    <property type="term" value="C:extracellular matrix"/>
    <property type="evidence" value="ECO:0007669"/>
    <property type="project" value="TreeGrafter"/>
</dbReference>
<evidence type="ECO:0000313" key="4">
    <source>
        <dbReference type="Proteomes" id="UP001497497"/>
    </source>
</evidence>
<dbReference type="InterPro" id="IPR050904">
    <property type="entry name" value="Adhesion/Biosynth-related"/>
</dbReference>
<dbReference type="InterPro" id="IPR000782">
    <property type="entry name" value="FAS1_domain"/>
</dbReference>
<dbReference type="AlphaFoldDB" id="A0AAV2I4H2"/>
<feature type="domain" description="FAS1" evidence="2">
    <location>
        <begin position="349"/>
        <end position="481"/>
    </location>
</feature>
<dbReference type="SMART" id="SM00554">
    <property type="entry name" value="FAS1"/>
    <property type="match status" value="4"/>
</dbReference>
<evidence type="ECO:0000313" key="3">
    <source>
        <dbReference type="EMBL" id="CAL1539608.1"/>
    </source>
</evidence>
<dbReference type="PROSITE" id="PS50213">
    <property type="entry name" value="FAS1"/>
    <property type="match status" value="4"/>
</dbReference>